<reference evidence="3" key="2">
    <citation type="submission" date="2025-08" db="UniProtKB">
        <authorList>
            <consortium name="RefSeq"/>
        </authorList>
    </citation>
    <scope>IDENTIFICATION</scope>
    <source>
        <tissue evidence="3">Whole plant</tissue>
    </source>
</reference>
<dbReference type="Pfam" id="PF13966">
    <property type="entry name" value="zf-RVT"/>
    <property type="match status" value="1"/>
</dbReference>
<proteinExistence type="predicted"/>
<evidence type="ECO:0000259" key="1">
    <source>
        <dbReference type="Pfam" id="PF13966"/>
    </source>
</evidence>
<protein>
    <submittedName>
        <fullName evidence="3">Uncharacterized protein LOC107493428</fullName>
    </submittedName>
</protein>
<feature type="domain" description="Reverse transcriptase zinc-binding" evidence="1">
    <location>
        <begin position="17"/>
        <end position="108"/>
    </location>
</feature>
<dbReference type="GeneID" id="107493428"/>
<dbReference type="Proteomes" id="UP000515211">
    <property type="component" value="Chromosome 6"/>
</dbReference>
<evidence type="ECO:0000313" key="2">
    <source>
        <dbReference type="Proteomes" id="UP000515211"/>
    </source>
</evidence>
<dbReference type="InterPro" id="IPR026960">
    <property type="entry name" value="RVT-Znf"/>
</dbReference>
<organism evidence="2 3">
    <name type="scientific">Arachis duranensis</name>
    <name type="common">Wild peanut</name>
    <dbReference type="NCBI Taxonomy" id="130453"/>
    <lineage>
        <taxon>Eukaryota</taxon>
        <taxon>Viridiplantae</taxon>
        <taxon>Streptophyta</taxon>
        <taxon>Embryophyta</taxon>
        <taxon>Tracheophyta</taxon>
        <taxon>Spermatophyta</taxon>
        <taxon>Magnoliopsida</taxon>
        <taxon>eudicotyledons</taxon>
        <taxon>Gunneridae</taxon>
        <taxon>Pentapetalae</taxon>
        <taxon>rosids</taxon>
        <taxon>fabids</taxon>
        <taxon>Fabales</taxon>
        <taxon>Fabaceae</taxon>
        <taxon>Papilionoideae</taxon>
        <taxon>50 kb inversion clade</taxon>
        <taxon>dalbergioids sensu lato</taxon>
        <taxon>Dalbergieae</taxon>
        <taxon>Pterocarpus clade</taxon>
        <taxon>Arachis</taxon>
    </lineage>
</organism>
<sequence length="153" mass="17969">MVKRIMWCGSFDSKGVFSTKSVTQVLQSETLSDEITSYSFTSSIWRGVVPLRIELFGWFVIVGRVNTKERLSRLDVVIHNDNICVLCKKEIESVQHLFILCELTWKVWCSWLWSFGEDWAIPGTIRELFESWTGMYKRKQEQKKWLTGFFAVV</sequence>
<reference evidence="2" key="1">
    <citation type="journal article" date="2016" name="Nat. Genet.">
        <title>The genome sequences of Arachis duranensis and Arachis ipaensis, the diploid ancestors of cultivated peanut.</title>
        <authorList>
            <person name="Bertioli D.J."/>
            <person name="Cannon S.B."/>
            <person name="Froenicke L."/>
            <person name="Huang G."/>
            <person name="Farmer A.D."/>
            <person name="Cannon E.K."/>
            <person name="Liu X."/>
            <person name="Gao D."/>
            <person name="Clevenger J."/>
            <person name="Dash S."/>
            <person name="Ren L."/>
            <person name="Moretzsohn M.C."/>
            <person name="Shirasawa K."/>
            <person name="Huang W."/>
            <person name="Vidigal B."/>
            <person name="Abernathy B."/>
            <person name="Chu Y."/>
            <person name="Niederhuth C.E."/>
            <person name="Umale P."/>
            <person name="Araujo A.C."/>
            <person name="Kozik A."/>
            <person name="Kim K.D."/>
            <person name="Burow M.D."/>
            <person name="Varshney R.K."/>
            <person name="Wang X."/>
            <person name="Zhang X."/>
            <person name="Barkley N."/>
            <person name="Guimaraes P.M."/>
            <person name="Isobe S."/>
            <person name="Guo B."/>
            <person name="Liao B."/>
            <person name="Stalker H.T."/>
            <person name="Schmitz R.J."/>
            <person name="Scheffler B.E."/>
            <person name="Leal-Bertioli S.C."/>
            <person name="Xun X."/>
            <person name="Jackson S.A."/>
            <person name="Michelmore R."/>
            <person name="Ozias-Akins P."/>
        </authorList>
    </citation>
    <scope>NUCLEOTIDE SEQUENCE [LARGE SCALE GENOMIC DNA]</scope>
    <source>
        <strain evidence="2">cv. V14167</strain>
    </source>
</reference>
<keyword evidence="2" id="KW-1185">Reference proteome</keyword>
<dbReference type="RefSeq" id="XP_015970017.1">
    <property type="nucleotide sequence ID" value="XM_016114531.1"/>
</dbReference>
<dbReference type="AlphaFoldDB" id="A0A6P4DVT3"/>
<dbReference type="KEGG" id="adu:107493428"/>
<accession>A0A6P4DVT3</accession>
<evidence type="ECO:0000313" key="3">
    <source>
        <dbReference type="RefSeq" id="XP_015970017.1"/>
    </source>
</evidence>
<gene>
    <name evidence="3" type="primary">LOC107493428</name>
</gene>
<name>A0A6P4DVT3_ARADU</name>